<evidence type="ECO:0000256" key="1">
    <source>
        <dbReference type="ARBA" id="ARBA00007169"/>
    </source>
</evidence>
<dbReference type="RefSeq" id="WP_154319310.1">
    <property type="nucleotide sequence ID" value="NZ_CAJGAA010000007.1"/>
</dbReference>
<dbReference type="InterPro" id="IPR029058">
    <property type="entry name" value="AB_hydrolase_fold"/>
</dbReference>
<comment type="caution">
    <text evidence="3">The sequence shown here is derived from an EMBL/GenBank/DDBJ whole genome shotgun (WGS) entry which is preliminary data.</text>
</comment>
<accession>A0A6I2MFP0</accession>
<evidence type="ECO:0000259" key="2">
    <source>
        <dbReference type="Pfam" id="PF00975"/>
    </source>
</evidence>
<dbReference type="Proteomes" id="UP000441585">
    <property type="component" value="Unassembled WGS sequence"/>
</dbReference>
<organism evidence="3 4">
    <name type="scientific">Metabacillus idriensis</name>
    <dbReference type="NCBI Taxonomy" id="324768"/>
    <lineage>
        <taxon>Bacteria</taxon>
        <taxon>Bacillati</taxon>
        <taxon>Bacillota</taxon>
        <taxon>Bacilli</taxon>
        <taxon>Bacillales</taxon>
        <taxon>Bacillaceae</taxon>
        <taxon>Metabacillus</taxon>
    </lineage>
</organism>
<comment type="similarity">
    <text evidence="1">Belongs to the thioesterase family.</text>
</comment>
<keyword evidence="4" id="KW-1185">Reference proteome</keyword>
<feature type="domain" description="Thioesterase" evidence="2">
    <location>
        <begin position="5"/>
        <end position="229"/>
    </location>
</feature>
<dbReference type="PANTHER" id="PTHR11487:SF0">
    <property type="entry name" value="S-ACYL FATTY ACID SYNTHASE THIOESTERASE, MEDIUM CHAIN"/>
    <property type="match status" value="1"/>
</dbReference>
<evidence type="ECO:0000313" key="3">
    <source>
        <dbReference type="EMBL" id="MRX56164.1"/>
    </source>
</evidence>
<dbReference type="InterPro" id="IPR001031">
    <property type="entry name" value="Thioesterase"/>
</dbReference>
<dbReference type="EMBL" id="WKKF01000009">
    <property type="protein sequence ID" value="MRX56164.1"/>
    <property type="molecule type" value="Genomic_DNA"/>
</dbReference>
<dbReference type="AlphaFoldDB" id="A0A6I2MFP0"/>
<protein>
    <submittedName>
        <fullName evidence="3">Thioesterase</fullName>
    </submittedName>
</protein>
<reference evidence="3 4" key="1">
    <citation type="submission" date="2019-11" db="EMBL/GenBank/DDBJ databases">
        <title>Bacillus idriensis genome.</title>
        <authorList>
            <person name="Konopka E.N."/>
            <person name="Newman J.D."/>
        </authorList>
    </citation>
    <scope>NUCLEOTIDE SEQUENCE [LARGE SCALE GENOMIC DNA]</scope>
    <source>
        <strain evidence="3 4">DSM 19097</strain>
    </source>
</reference>
<dbReference type="Pfam" id="PF00975">
    <property type="entry name" value="Thioesterase"/>
    <property type="match status" value="1"/>
</dbReference>
<gene>
    <name evidence="3" type="ORF">GJU41_19585</name>
</gene>
<proteinExistence type="inferred from homology"/>
<dbReference type="Gene3D" id="3.40.50.1820">
    <property type="entry name" value="alpha/beta hydrolase"/>
    <property type="match status" value="1"/>
</dbReference>
<dbReference type="InterPro" id="IPR012223">
    <property type="entry name" value="TEII"/>
</dbReference>
<sequence>MEQVILFCLPYAGSSASIYYKWNKYLDDSILLHPIELKGRGKRIKEPFYNSIEEAIEDVYTQVKPFIDRPFSFYGHSMGSVLVYELCCKLKREQNQSPKNIFVSGRKAPQCTNKSNKIHLFDDEDFKNEIRKLGGTPEEIIQNEEYFNFFKPVIRADYKIIEEYKYQGEDFKLDCNIMVLNGKEDNITEKELFSWQELTSKECEILHFEGGHFFINDHTEEVVKVINNKFKTANYRLMDWNR</sequence>
<dbReference type="GO" id="GO:0008610">
    <property type="term" value="P:lipid biosynthetic process"/>
    <property type="evidence" value="ECO:0007669"/>
    <property type="project" value="TreeGrafter"/>
</dbReference>
<dbReference type="PANTHER" id="PTHR11487">
    <property type="entry name" value="THIOESTERASE"/>
    <property type="match status" value="1"/>
</dbReference>
<name>A0A6I2MFP0_9BACI</name>
<evidence type="ECO:0000313" key="4">
    <source>
        <dbReference type="Proteomes" id="UP000441585"/>
    </source>
</evidence>
<dbReference type="SUPFAM" id="SSF53474">
    <property type="entry name" value="alpha/beta-Hydrolases"/>
    <property type="match status" value="1"/>
</dbReference>